<dbReference type="EMBL" id="JACIJN010000001">
    <property type="protein sequence ID" value="MBB5724624.1"/>
    <property type="molecule type" value="Genomic_DNA"/>
</dbReference>
<gene>
    <name evidence="3" type="ORF">FHS97_000524</name>
</gene>
<organism evidence="3 4">
    <name type="scientific">Sphingomonas endophytica</name>
    <dbReference type="NCBI Taxonomy" id="869719"/>
    <lineage>
        <taxon>Bacteria</taxon>
        <taxon>Pseudomonadati</taxon>
        <taxon>Pseudomonadota</taxon>
        <taxon>Alphaproteobacteria</taxon>
        <taxon>Sphingomonadales</taxon>
        <taxon>Sphingomonadaceae</taxon>
        <taxon>Sphingomonas</taxon>
    </lineage>
</organism>
<keyword evidence="2" id="KW-0732">Signal</keyword>
<feature type="region of interest" description="Disordered" evidence="1">
    <location>
        <begin position="25"/>
        <end position="52"/>
    </location>
</feature>
<dbReference type="Proteomes" id="UP000560131">
    <property type="component" value="Unassembled WGS sequence"/>
</dbReference>
<dbReference type="RefSeq" id="WP_184032940.1">
    <property type="nucleotide sequence ID" value="NZ_BAABAR010000002.1"/>
</dbReference>
<reference evidence="3 4" key="1">
    <citation type="submission" date="2020-08" db="EMBL/GenBank/DDBJ databases">
        <title>Genomic Encyclopedia of Type Strains, Phase IV (KMG-IV): sequencing the most valuable type-strain genomes for metagenomic binning, comparative biology and taxonomic classification.</title>
        <authorList>
            <person name="Goeker M."/>
        </authorList>
    </citation>
    <scope>NUCLEOTIDE SEQUENCE [LARGE SCALE GENOMIC DNA]</scope>
    <source>
        <strain evidence="3 4">DSM 101535</strain>
    </source>
</reference>
<feature type="compositionally biased region" description="Pro residues" evidence="1">
    <location>
        <begin position="25"/>
        <end position="49"/>
    </location>
</feature>
<comment type="caution">
    <text evidence="3">The sequence shown here is derived from an EMBL/GenBank/DDBJ whole genome shotgun (WGS) entry which is preliminary data.</text>
</comment>
<evidence type="ECO:0008006" key="5">
    <source>
        <dbReference type="Google" id="ProtNLM"/>
    </source>
</evidence>
<feature type="signal peptide" evidence="2">
    <location>
        <begin position="1"/>
        <end position="24"/>
    </location>
</feature>
<dbReference type="PROSITE" id="PS51257">
    <property type="entry name" value="PROKAR_LIPOPROTEIN"/>
    <property type="match status" value="1"/>
</dbReference>
<sequence>MTRYLSPLPLALLVLASAACVPRAAPPAPVAPAPTPTPAPAPAPLPAPTPVADWQDWPWTPGAWRYTRAPAGPIARYGVTGQAPAAELRCDRAARALLLSRPGNSAMPFTIRTSAMSRSVATQLATGAIPQVVARFALDDRLLDAMAFTRGRFTIEQPGTPPLVLPPWAEVGRVIEDCRG</sequence>
<feature type="chain" id="PRO_5045718088" description="Lipoprotein" evidence="2">
    <location>
        <begin position="25"/>
        <end position="180"/>
    </location>
</feature>
<evidence type="ECO:0000256" key="2">
    <source>
        <dbReference type="SAM" id="SignalP"/>
    </source>
</evidence>
<protein>
    <recommendedName>
        <fullName evidence="5">Lipoprotein</fullName>
    </recommendedName>
</protein>
<name>A0ABR6N1H1_9SPHN</name>
<evidence type="ECO:0000313" key="3">
    <source>
        <dbReference type="EMBL" id="MBB5724624.1"/>
    </source>
</evidence>
<accession>A0ABR6N1H1</accession>
<keyword evidence="4" id="KW-1185">Reference proteome</keyword>
<evidence type="ECO:0000256" key="1">
    <source>
        <dbReference type="SAM" id="MobiDB-lite"/>
    </source>
</evidence>
<proteinExistence type="predicted"/>
<evidence type="ECO:0000313" key="4">
    <source>
        <dbReference type="Proteomes" id="UP000560131"/>
    </source>
</evidence>